<dbReference type="OrthoDB" id="5525774at2"/>
<feature type="region of interest" description="Disordered" evidence="1">
    <location>
        <begin position="1"/>
        <end position="28"/>
    </location>
</feature>
<sequence>MKKGSSRKEALKKPAAEKREKKNKKDSQLVIRLNREMRDRFVALCEELDTSAARELRGFMKEFVRKHEDKEK</sequence>
<evidence type="ECO:0000313" key="3">
    <source>
        <dbReference type="Proteomes" id="UP000239504"/>
    </source>
</evidence>
<proteinExistence type="predicted"/>
<dbReference type="EMBL" id="PJCH01000005">
    <property type="protein sequence ID" value="PQA88856.1"/>
    <property type="molecule type" value="Genomic_DNA"/>
</dbReference>
<evidence type="ECO:0000256" key="1">
    <source>
        <dbReference type="SAM" id="MobiDB-lite"/>
    </source>
</evidence>
<name>A0A2S7K8N1_9PROT</name>
<gene>
    <name evidence="2" type="ORF">CW354_10330</name>
</gene>
<organism evidence="2 3">
    <name type="scientific">Hyphococcus luteus</name>
    <dbReference type="NCBI Taxonomy" id="2058213"/>
    <lineage>
        <taxon>Bacteria</taxon>
        <taxon>Pseudomonadati</taxon>
        <taxon>Pseudomonadota</taxon>
        <taxon>Alphaproteobacteria</taxon>
        <taxon>Parvularculales</taxon>
        <taxon>Parvularculaceae</taxon>
        <taxon>Hyphococcus</taxon>
    </lineage>
</organism>
<protein>
    <submittedName>
        <fullName evidence="2">Uncharacterized protein</fullName>
    </submittedName>
</protein>
<keyword evidence="3" id="KW-1185">Reference proteome</keyword>
<reference evidence="2 3" key="1">
    <citation type="submission" date="2017-12" db="EMBL/GenBank/DDBJ databases">
        <authorList>
            <person name="Hurst M.R.H."/>
        </authorList>
    </citation>
    <scope>NUCLEOTIDE SEQUENCE [LARGE SCALE GENOMIC DNA]</scope>
    <source>
        <strain evidence="2 3">SY-3-19</strain>
    </source>
</reference>
<comment type="caution">
    <text evidence="2">The sequence shown here is derived from an EMBL/GenBank/DDBJ whole genome shotgun (WGS) entry which is preliminary data.</text>
</comment>
<accession>A0A2S7K8N1</accession>
<evidence type="ECO:0000313" key="2">
    <source>
        <dbReference type="EMBL" id="PQA88856.1"/>
    </source>
</evidence>
<dbReference type="AlphaFoldDB" id="A0A2S7K8N1"/>
<dbReference type="Proteomes" id="UP000239504">
    <property type="component" value="Unassembled WGS sequence"/>
</dbReference>